<evidence type="ECO:0000313" key="1">
    <source>
        <dbReference type="EMBL" id="MBD1600872.1"/>
    </source>
</evidence>
<dbReference type="SUPFAM" id="SSF56235">
    <property type="entry name" value="N-terminal nucleophile aminohydrolases (Ntn hydrolases)"/>
    <property type="match status" value="1"/>
</dbReference>
<evidence type="ECO:0000313" key="2">
    <source>
        <dbReference type="Proteomes" id="UP000805841"/>
    </source>
</evidence>
<dbReference type="InterPro" id="IPR029055">
    <property type="entry name" value="Ntn_hydrolases_N"/>
</dbReference>
<protein>
    <submittedName>
        <fullName evidence="1">Proteasome subunit beta</fullName>
    </submittedName>
</protein>
<dbReference type="Proteomes" id="UP000805841">
    <property type="component" value="Unassembled WGS sequence"/>
</dbReference>
<dbReference type="EMBL" id="JAAOCA010000026">
    <property type="protein sequence ID" value="MBD1600872.1"/>
    <property type="molecule type" value="Genomic_DNA"/>
</dbReference>
<comment type="caution">
    <text evidence="1">The sequence shown here is derived from an EMBL/GenBank/DDBJ whole genome shotgun (WGS) entry which is preliminary data.</text>
</comment>
<sequence>MTTIAYKDGVIAYDSRISDGSFIIHDDYDKRHEVKGVQFVLSGKVCDYPKLIDAWFGGPVTVELECAALAYDGESLWYVGASPQQGLCKTPIWAERPYVMGSGGDHAITAMDMGATAAEAVEMAKKRDTSTGGKVRTLIVLPGVHSETAKMAAR</sequence>
<dbReference type="RefSeq" id="WP_190423572.1">
    <property type="nucleotide sequence ID" value="NZ_JAAOCA010000026.1"/>
</dbReference>
<keyword evidence="1" id="KW-0647">Proteasome</keyword>
<proteinExistence type="predicted"/>
<keyword evidence="2" id="KW-1185">Reference proteome</keyword>
<reference evidence="1 2" key="1">
    <citation type="journal article" date="2020" name="Insects">
        <title>Bacteria Belonging to Pseudomonas typographi sp. nov. from the Bark Beetle Ips typographus Have Genomic Potential to Aid in the Host Ecology.</title>
        <authorList>
            <person name="Peral-Aranega E."/>
            <person name="Saati-Santamaria Z."/>
            <person name="Kolarik M."/>
            <person name="Rivas R."/>
            <person name="Garcia-Fraile P."/>
        </authorList>
    </citation>
    <scope>NUCLEOTIDE SEQUENCE [LARGE SCALE GENOMIC DNA]</scope>
    <source>
        <strain evidence="1 2">CA3A</strain>
    </source>
</reference>
<dbReference type="GO" id="GO:0000502">
    <property type="term" value="C:proteasome complex"/>
    <property type="evidence" value="ECO:0007669"/>
    <property type="project" value="UniProtKB-KW"/>
</dbReference>
<accession>A0ABR7Z648</accession>
<organism evidence="1 2">
    <name type="scientific">Pseudomonas typographi</name>
    <dbReference type="NCBI Taxonomy" id="2715964"/>
    <lineage>
        <taxon>Bacteria</taxon>
        <taxon>Pseudomonadati</taxon>
        <taxon>Pseudomonadota</taxon>
        <taxon>Gammaproteobacteria</taxon>
        <taxon>Pseudomonadales</taxon>
        <taxon>Pseudomonadaceae</taxon>
        <taxon>Pseudomonas</taxon>
    </lineage>
</organism>
<gene>
    <name evidence="1" type="ORF">HAQ05_19505</name>
</gene>
<name>A0ABR7Z648_9PSED</name>